<keyword evidence="1" id="KW-0732">Signal</keyword>
<feature type="signal peptide" evidence="1">
    <location>
        <begin position="1"/>
        <end position="20"/>
    </location>
</feature>
<name>A0A5N7C9U8_PETAA</name>
<sequence length="77" mass="8571">MHAIWIQLFPFLLAPHLTAARYYGFPTRSNTLAPQDYPQTICAGLQGNCWVEIWLVGTTGLAGSDGRCGHVHMYPHT</sequence>
<gene>
    <name evidence="2" type="ORF">BDV23DRAFT_154086</name>
</gene>
<protein>
    <recommendedName>
        <fullName evidence="3">Secreted protein</fullName>
    </recommendedName>
</protein>
<reference evidence="2" key="1">
    <citation type="submission" date="2019-04" db="EMBL/GenBank/DDBJ databases">
        <title>Friends and foes A comparative genomics studyof 23 Aspergillus species from section Flavi.</title>
        <authorList>
            <consortium name="DOE Joint Genome Institute"/>
            <person name="Kjaerbolling I."/>
            <person name="Vesth T."/>
            <person name="Frisvad J.C."/>
            <person name="Nybo J.L."/>
            <person name="Theobald S."/>
            <person name="Kildgaard S."/>
            <person name="Isbrandt T."/>
            <person name="Kuo A."/>
            <person name="Sato A."/>
            <person name="Lyhne E.K."/>
            <person name="Kogle M.E."/>
            <person name="Wiebenga A."/>
            <person name="Kun R.S."/>
            <person name="Lubbers R.J."/>
            <person name="Makela M.R."/>
            <person name="Barry K."/>
            <person name="Chovatia M."/>
            <person name="Clum A."/>
            <person name="Daum C."/>
            <person name="Haridas S."/>
            <person name="He G."/>
            <person name="LaButti K."/>
            <person name="Lipzen A."/>
            <person name="Mondo S."/>
            <person name="Riley R."/>
            <person name="Salamov A."/>
            <person name="Simmons B.A."/>
            <person name="Magnuson J.K."/>
            <person name="Henrissat B."/>
            <person name="Mortensen U.H."/>
            <person name="Larsen T.O."/>
            <person name="Devries R.P."/>
            <person name="Grigoriev I.V."/>
            <person name="Machida M."/>
            <person name="Baker S.E."/>
            <person name="Andersen M.R."/>
        </authorList>
    </citation>
    <scope>NUCLEOTIDE SEQUENCE [LARGE SCALE GENOMIC DNA]</scope>
    <source>
        <strain evidence="2">IBT 14317</strain>
    </source>
</reference>
<accession>A0A5N7C9U8</accession>
<evidence type="ECO:0008006" key="3">
    <source>
        <dbReference type="Google" id="ProtNLM"/>
    </source>
</evidence>
<dbReference type="EMBL" id="ML735250">
    <property type="protein sequence ID" value="KAE8390885.1"/>
    <property type="molecule type" value="Genomic_DNA"/>
</dbReference>
<feature type="chain" id="PRO_5024801112" description="Secreted protein" evidence="1">
    <location>
        <begin position="21"/>
        <end position="77"/>
    </location>
</feature>
<evidence type="ECO:0000256" key="1">
    <source>
        <dbReference type="SAM" id="SignalP"/>
    </source>
</evidence>
<evidence type="ECO:0000313" key="2">
    <source>
        <dbReference type="EMBL" id="KAE8390885.1"/>
    </source>
</evidence>
<proteinExistence type="predicted"/>
<dbReference type="AlphaFoldDB" id="A0A5N7C9U8"/>
<organism evidence="2">
    <name type="scientific">Petromyces alliaceus</name>
    <name type="common">Aspergillus alliaceus</name>
    <dbReference type="NCBI Taxonomy" id="209559"/>
    <lineage>
        <taxon>Eukaryota</taxon>
        <taxon>Fungi</taxon>
        <taxon>Dikarya</taxon>
        <taxon>Ascomycota</taxon>
        <taxon>Pezizomycotina</taxon>
        <taxon>Eurotiomycetes</taxon>
        <taxon>Eurotiomycetidae</taxon>
        <taxon>Eurotiales</taxon>
        <taxon>Aspergillaceae</taxon>
        <taxon>Aspergillus</taxon>
        <taxon>Aspergillus subgen. Circumdati</taxon>
    </lineage>
</organism>
<dbReference type="Proteomes" id="UP000326877">
    <property type="component" value="Unassembled WGS sequence"/>
</dbReference>